<feature type="signal peptide" evidence="5">
    <location>
        <begin position="1"/>
        <end position="27"/>
    </location>
</feature>
<keyword evidence="3" id="KW-0274">FAD</keyword>
<dbReference type="SUPFAM" id="SSF56176">
    <property type="entry name" value="FAD-binding/transporter-associated domain-like"/>
    <property type="match status" value="1"/>
</dbReference>
<dbReference type="PANTHER" id="PTHR42973:SF13">
    <property type="entry name" value="FAD-BINDING PCMH-TYPE DOMAIN-CONTAINING PROTEIN"/>
    <property type="match status" value="1"/>
</dbReference>
<dbReference type="EMBL" id="MU150499">
    <property type="protein sequence ID" value="KAF9455883.1"/>
    <property type="molecule type" value="Genomic_DNA"/>
</dbReference>
<dbReference type="Gene3D" id="3.30.43.10">
    <property type="entry name" value="Uridine Diphospho-n-acetylenolpyruvylglucosamine Reductase, domain 2"/>
    <property type="match status" value="1"/>
</dbReference>
<dbReference type="PROSITE" id="PS51387">
    <property type="entry name" value="FAD_PCMH"/>
    <property type="match status" value="1"/>
</dbReference>
<dbReference type="InterPro" id="IPR016169">
    <property type="entry name" value="FAD-bd_PCMH_sub2"/>
</dbReference>
<proteinExistence type="inferred from homology"/>
<comment type="similarity">
    <text evidence="1">Belongs to the oxygen-dependent FAD-linked oxidoreductase family.</text>
</comment>
<evidence type="ECO:0000259" key="6">
    <source>
        <dbReference type="PROSITE" id="PS51387"/>
    </source>
</evidence>
<dbReference type="OrthoDB" id="2151789at2759"/>
<dbReference type="InterPro" id="IPR036318">
    <property type="entry name" value="FAD-bd_PCMH-like_sf"/>
</dbReference>
<keyword evidence="2" id="KW-0285">Flavoprotein</keyword>
<name>A0A9P5XQV0_9AGAR</name>
<keyword evidence="4" id="KW-0560">Oxidoreductase</keyword>
<evidence type="ECO:0000256" key="4">
    <source>
        <dbReference type="ARBA" id="ARBA00023002"/>
    </source>
</evidence>
<comment type="caution">
    <text evidence="7">The sequence shown here is derived from an EMBL/GenBank/DDBJ whole genome shotgun (WGS) entry which is preliminary data.</text>
</comment>
<dbReference type="InterPro" id="IPR012951">
    <property type="entry name" value="BBE"/>
</dbReference>
<dbReference type="Gene3D" id="3.40.462.20">
    <property type="match status" value="1"/>
</dbReference>
<reference evidence="7" key="1">
    <citation type="submission" date="2020-11" db="EMBL/GenBank/DDBJ databases">
        <authorList>
            <consortium name="DOE Joint Genome Institute"/>
            <person name="Ahrendt S."/>
            <person name="Riley R."/>
            <person name="Andreopoulos W."/>
            <person name="Labutti K."/>
            <person name="Pangilinan J."/>
            <person name="Ruiz-Duenas F.J."/>
            <person name="Barrasa J.M."/>
            <person name="Sanchez-Garcia M."/>
            <person name="Camarero S."/>
            <person name="Miyauchi S."/>
            <person name="Serrano A."/>
            <person name="Linde D."/>
            <person name="Babiker R."/>
            <person name="Drula E."/>
            <person name="Ayuso-Fernandez I."/>
            <person name="Pacheco R."/>
            <person name="Padilla G."/>
            <person name="Ferreira P."/>
            <person name="Barriuso J."/>
            <person name="Kellner H."/>
            <person name="Castanera R."/>
            <person name="Alfaro M."/>
            <person name="Ramirez L."/>
            <person name="Pisabarro A.G."/>
            <person name="Kuo A."/>
            <person name="Tritt A."/>
            <person name="Lipzen A."/>
            <person name="He G."/>
            <person name="Yan M."/>
            <person name="Ng V."/>
            <person name="Cullen D."/>
            <person name="Martin F."/>
            <person name="Rosso M.-N."/>
            <person name="Henrissat B."/>
            <person name="Hibbett D."/>
            <person name="Martinez A.T."/>
            <person name="Grigoriev I.V."/>
        </authorList>
    </citation>
    <scope>NUCLEOTIDE SEQUENCE</scope>
    <source>
        <strain evidence="7">CBS 247.69</strain>
    </source>
</reference>
<feature type="chain" id="PRO_5040317014" evidence="5">
    <location>
        <begin position="28"/>
        <end position="490"/>
    </location>
</feature>
<protein>
    <submittedName>
        <fullName evidence="7">FAD-binding domain-containing protein</fullName>
    </submittedName>
</protein>
<dbReference type="PANTHER" id="PTHR42973">
    <property type="entry name" value="BINDING OXIDOREDUCTASE, PUTATIVE (AFU_ORTHOLOGUE AFUA_1G17690)-RELATED"/>
    <property type="match status" value="1"/>
</dbReference>
<dbReference type="Proteomes" id="UP000807353">
    <property type="component" value="Unassembled WGS sequence"/>
</dbReference>
<feature type="domain" description="FAD-binding PCMH-type" evidence="6">
    <location>
        <begin position="68"/>
        <end position="238"/>
    </location>
</feature>
<dbReference type="InterPro" id="IPR016167">
    <property type="entry name" value="FAD-bd_PCMH_sub1"/>
</dbReference>
<dbReference type="Pfam" id="PF01565">
    <property type="entry name" value="FAD_binding_4"/>
    <property type="match status" value="1"/>
</dbReference>
<accession>A0A9P5XQV0</accession>
<keyword evidence="5" id="KW-0732">Signal</keyword>
<dbReference type="GO" id="GO:0016491">
    <property type="term" value="F:oxidoreductase activity"/>
    <property type="evidence" value="ECO:0007669"/>
    <property type="project" value="UniProtKB-KW"/>
</dbReference>
<evidence type="ECO:0000313" key="7">
    <source>
        <dbReference type="EMBL" id="KAF9455883.1"/>
    </source>
</evidence>
<evidence type="ECO:0000256" key="5">
    <source>
        <dbReference type="SAM" id="SignalP"/>
    </source>
</evidence>
<evidence type="ECO:0000256" key="1">
    <source>
        <dbReference type="ARBA" id="ARBA00005466"/>
    </source>
</evidence>
<sequence>MFLTYSLFMNLLAAGLTFLLYSPLSLASPTSPKTTCALIGKAISSSSTVFYPEDAEYSLGIDHFALSAIQNSTCSVEPDTALDVKIILRILASTRIPFAIKSGGHNLNLGFSSTSGILLYMTRFNQITYHAHTNTVDIGSGLTWDQVYAALEPYNVSVVGARATGVGVGGFLLGGGYSYKTNQYGLAVDSIVAMEVVLPTGQVKTITYTSDEDLFFALRGGGNNFGIVTKFTLRTHPQTAVWGGSIIYPGTQAEAVSTALLKYTTRVTDPKTGIQCTYATYGGESLVMVNLFYDAPRSPTGIFDDFLSIPAALLDVGTRSYLSLVQSANTNLTSHTRGVYNTISHTAVTSSLLTAMRNETNVYSNALQSQSLVLNGYVVEPFLPVAYHRGTSATAYPPDRSQAIHPMNIYYAWSNITFDDVMFDAARSSAASLRGSAVREHILGSAKYPNYAISGTAVEDFYGKNVDRLRAIKRKVDPLNVMGLTGGFKL</sequence>
<dbReference type="AlphaFoldDB" id="A0A9P5XQV0"/>
<evidence type="ECO:0000256" key="2">
    <source>
        <dbReference type="ARBA" id="ARBA00022630"/>
    </source>
</evidence>
<keyword evidence="8" id="KW-1185">Reference proteome</keyword>
<dbReference type="InterPro" id="IPR016166">
    <property type="entry name" value="FAD-bd_PCMH"/>
</dbReference>
<organism evidence="7 8">
    <name type="scientific">Collybia nuda</name>
    <dbReference type="NCBI Taxonomy" id="64659"/>
    <lineage>
        <taxon>Eukaryota</taxon>
        <taxon>Fungi</taxon>
        <taxon>Dikarya</taxon>
        <taxon>Basidiomycota</taxon>
        <taxon>Agaricomycotina</taxon>
        <taxon>Agaricomycetes</taxon>
        <taxon>Agaricomycetidae</taxon>
        <taxon>Agaricales</taxon>
        <taxon>Tricholomatineae</taxon>
        <taxon>Clitocybaceae</taxon>
        <taxon>Collybia</taxon>
    </lineage>
</organism>
<dbReference type="Gene3D" id="3.30.465.10">
    <property type="match status" value="1"/>
</dbReference>
<gene>
    <name evidence="7" type="ORF">BDZ94DRAFT_1277055</name>
</gene>
<dbReference type="Pfam" id="PF08031">
    <property type="entry name" value="BBE"/>
    <property type="match status" value="1"/>
</dbReference>
<dbReference type="InterPro" id="IPR050416">
    <property type="entry name" value="FAD-linked_Oxidoreductase"/>
</dbReference>
<dbReference type="GO" id="GO:0071949">
    <property type="term" value="F:FAD binding"/>
    <property type="evidence" value="ECO:0007669"/>
    <property type="project" value="InterPro"/>
</dbReference>
<evidence type="ECO:0000256" key="3">
    <source>
        <dbReference type="ARBA" id="ARBA00022827"/>
    </source>
</evidence>
<evidence type="ECO:0000313" key="8">
    <source>
        <dbReference type="Proteomes" id="UP000807353"/>
    </source>
</evidence>
<dbReference type="InterPro" id="IPR006094">
    <property type="entry name" value="Oxid_FAD_bind_N"/>
</dbReference>